<evidence type="ECO:0000313" key="2">
    <source>
        <dbReference type="Proteomes" id="UP000190857"/>
    </source>
</evidence>
<dbReference type="GO" id="GO:0016811">
    <property type="term" value="F:hydrolase activity, acting on carbon-nitrogen (but not peptide) bonds, in linear amides"/>
    <property type="evidence" value="ECO:0007669"/>
    <property type="project" value="InterPro"/>
</dbReference>
<dbReference type="Pfam" id="PF07722">
    <property type="entry name" value="Peptidase_C26"/>
    <property type="match status" value="1"/>
</dbReference>
<accession>A0A1T5KIY4</accession>
<dbReference type="InterPro" id="IPR029062">
    <property type="entry name" value="Class_I_gatase-like"/>
</dbReference>
<keyword evidence="1" id="KW-0315">Glutamine amidotransferase</keyword>
<sequence>MHDLHTDLRLAVIEVASMREHAPDYDEFVAQLIGRTVSEAENAGWQVSRHAAADLGAEALLEVTDKADAIVILGGEDIHPRHYGEEVGYPGEGVHYDDADLAQIAVARRAVERATPLLGICRGHQVINVALGGTLIPDLGDESGHRNIDVPIEDVLTPHEIQLERSSTLALRLGGAAVTVQSAHHQAVGRLGEGLIAVGWSHDGHVEAIEHEVLPITGVQFHPEAPSSPAGQLAGLLEGLAREAERAQLLAA</sequence>
<dbReference type="PRINTS" id="PR00097">
    <property type="entry name" value="ANTSNTHASEII"/>
</dbReference>
<dbReference type="InterPro" id="IPR011697">
    <property type="entry name" value="Peptidase_C26"/>
</dbReference>
<organism evidence="1 2">
    <name type="scientific">Okibacterium fritillariae</name>
    <dbReference type="NCBI Taxonomy" id="123320"/>
    <lineage>
        <taxon>Bacteria</taxon>
        <taxon>Bacillati</taxon>
        <taxon>Actinomycetota</taxon>
        <taxon>Actinomycetes</taxon>
        <taxon>Micrococcales</taxon>
        <taxon>Microbacteriaceae</taxon>
        <taxon>Okibacterium</taxon>
    </lineage>
</organism>
<name>A0A1T5KIY4_9MICO</name>
<dbReference type="EMBL" id="FUZP01000002">
    <property type="protein sequence ID" value="SKC63682.1"/>
    <property type="molecule type" value="Genomic_DNA"/>
</dbReference>
<dbReference type="PANTHER" id="PTHR43235:SF1">
    <property type="entry name" value="GLUTAMINE AMIDOTRANSFERASE PB2B2.05-RELATED"/>
    <property type="match status" value="1"/>
</dbReference>
<dbReference type="Gene3D" id="3.40.50.880">
    <property type="match status" value="1"/>
</dbReference>
<keyword evidence="1" id="KW-0808">Transferase</keyword>
<dbReference type="GO" id="GO:0016740">
    <property type="term" value="F:transferase activity"/>
    <property type="evidence" value="ECO:0007669"/>
    <property type="project" value="UniProtKB-KW"/>
</dbReference>
<keyword evidence="2" id="KW-1185">Reference proteome</keyword>
<dbReference type="PRINTS" id="PR00096">
    <property type="entry name" value="GATASE"/>
</dbReference>
<reference evidence="1 2" key="1">
    <citation type="submission" date="2017-02" db="EMBL/GenBank/DDBJ databases">
        <authorList>
            <person name="Peterson S.W."/>
        </authorList>
    </citation>
    <scope>NUCLEOTIDE SEQUENCE [LARGE SCALE GENOMIC DNA]</scope>
    <source>
        <strain evidence="1 2">VKM Ac-2059</strain>
    </source>
</reference>
<dbReference type="Proteomes" id="UP000190857">
    <property type="component" value="Unassembled WGS sequence"/>
</dbReference>
<dbReference type="InterPro" id="IPR044668">
    <property type="entry name" value="PuuD-like"/>
</dbReference>
<protein>
    <submittedName>
        <fullName evidence="1">Putative glutamine amidotransferase</fullName>
    </submittedName>
</protein>
<dbReference type="RefSeq" id="WP_079728343.1">
    <property type="nucleotide sequence ID" value="NZ_FUZP01000002.1"/>
</dbReference>
<gene>
    <name evidence="1" type="ORF">SAMN06309945_2303</name>
</gene>
<dbReference type="GO" id="GO:0005829">
    <property type="term" value="C:cytosol"/>
    <property type="evidence" value="ECO:0007669"/>
    <property type="project" value="TreeGrafter"/>
</dbReference>
<evidence type="ECO:0000313" key="1">
    <source>
        <dbReference type="EMBL" id="SKC63682.1"/>
    </source>
</evidence>
<dbReference type="PROSITE" id="PS51273">
    <property type="entry name" value="GATASE_TYPE_1"/>
    <property type="match status" value="1"/>
</dbReference>
<proteinExistence type="predicted"/>
<dbReference type="PANTHER" id="PTHR43235">
    <property type="entry name" value="GLUTAMINE AMIDOTRANSFERASE PB2B2.05-RELATED"/>
    <property type="match status" value="1"/>
</dbReference>
<dbReference type="AlphaFoldDB" id="A0A1T5KIY4"/>
<dbReference type="OrthoDB" id="9813383at2"/>
<dbReference type="SUPFAM" id="SSF52317">
    <property type="entry name" value="Class I glutamine amidotransferase-like"/>
    <property type="match status" value="1"/>
</dbReference>
<dbReference type="STRING" id="123320.SAMN06309945_2303"/>